<reference evidence="1 2" key="1">
    <citation type="journal article" date="2019" name="Int. J. Syst. Evol. Microbiol.">
        <title>The Global Catalogue of Microorganisms (GCM) 10K type strain sequencing project: providing services to taxonomists for standard genome sequencing and annotation.</title>
        <authorList>
            <consortium name="The Broad Institute Genomics Platform"/>
            <consortium name="The Broad Institute Genome Sequencing Center for Infectious Disease"/>
            <person name="Wu L."/>
            <person name="Ma J."/>
        </authorList>
    </citation>
    <scope>NUCLEOTIDE SEQUENCE [LARGE SCALE GENOMIC DNA]</scope>
    <source>
        <strain evidence="1 2">DSM 29988</strain>
    </source>
</reference>
<proteinExistence type="predicted"/>
<dbReference type="InterPro" id="IPR011989">
    <property type="entry name" value="ARM-like"/>
</dbReference>
<dbReference type="EMBL" id="JBHTAA010000005">
    <property type="protein sequence ID" value="MFC7205196.1"/>
    <property type="molecule type" value="Genomic_DNA"/>
</dbReference>
<dbReference type="Pfam" id="PF13646">
    <property type="entry name" value="HEAT_2"/>
    <property type="match status" value="1"/>
</dbReference>
<dbReference type="AlphaFoldDB" id="A0ABD5ZJK7"/>
<accession>A0ABD5ZJK7</accession>
<sequence>MRASLTGQIVASHPSAVYRGTVYTQDVLFEVEGVPKFHVYDPSKLGSWEVVGTERACELYVFCAVITESRERERRIAVDDENRPVFRGRVTELNVGDDGRKGVLDVGAGTVLFRPDEADEPLHVGSWIRLTRATIHLLDFDGWDSTEERYNRFVARLRDGTEEERRAAARYFGKNTATSARDDLVSALHYDDSTAVRCEAATALGRIGMTTHPDGVERQHVERELGRALKADDDAVEEAAHLALDDIRLSDENHLHGRDW</sequence>
<keyword evidence="2" id="KW-1185">Reference proteome</keyword>
<evidence type="ECO:0000313" key="1">
    <source>
        <dbReference type="EMBL" id="MFC7205196.1"/>
    </source>
</evidence>
<evidence type="ECO:0000313" key="2">
    <source>
        <dbReference type="Proteomes" id="UP001596481"/>
    </source>
</evidence>
<dbReference type="SUPFAM" id="SSF48371">
    <property type="entry name" value="ARM repeat"/>
    <property type="match status" value="1"/>
</dbReference>
<comment type="caution">
    <text evidence="1">The sequence shown here is derived from an EMBL/GenBank/DDBJ whole genome shotgun (WGS) entry which is preliminary data.</text>
</comment>
<dbReference type="RefSeq" id="WP_390225559.1">
    <property type="nucleotide sequence ID" value="NZ_JBHTAA010000005.1"/>
</dbReference>
<name>A0ABD5ZJK7_9EURY</name>
<organism evidence="1 2">
    <name type="scientific">Haloferax namakaokahaiae</name>
    <dbReference type="NCBI Taxonomy" id="1748331"/>
    <lineage>
        <taxon>Archaea</taxon>
        <taxon>Methanobacteriati</taxon>
        <taxon>Methanobacteriota</taxon>
        <taxon>Stenosarchaea group</taxon>
        <taxon>Halobacteria</taxon>
        <taxon>Halobacteriales</taxon>
        <taxon>Haloferacaceae</taxon>
        <taxon>Haloferax</taxon>
    </lineage>
</organism>
<protein>
    <submittedName>
        <fullName evidence="1">HEAT repeat domain-containing protein</fullName>
    </submittedName>
</protein>
<dbReference type="InterPro" id="IPR016024">
    <property type="entry name" value="ARM-type_fold"/>
</dbReference>
<dbReference type="Gene3D" id="1.25.10.10">
    <property type="entry name" value="Leucine-rich Repeat Variant"/>
    <property type="match status" value="1"/>
</dbReference>
<dbReference type="Proteomes" id="UP001596481">
    <property type="component" value="Unassembled WGS sequence"/>
</dbReference>
<gene>
    <name evidence="1" type="ORF">ACFQJC_16880</name>
</gene>